<evidence type="ECO:0000313" key="3">
    <source>
        <dbReference type="EMBL" id="CAE8653414.1"/>
    </source>
</evidence>
<feature type="non-terminal residue" evidence="2">
    <location>
        <position position="1"/>
    </location>
</feature>
<feature type="region of interest" description="Disordered" evidence="1">
    <location>
        <begin position="285"/>
        <end position="310"/>
    </location>
</feature>
<dbReference type="AlphaFoldDB" id="A0A813EF87"/>
<dbReference type="EMBL" id="CAJNNW010011664">
    <property type="protein sequence ID" value="CAE8653414.1"/>
    <property type="molecule type" value="Genomic_DNA"/>
</dbReference>
<reference evidence="2" key="1">
    <citation type="submission" date="2021-02" db="EMBL/GenBank/DDBJ databases">
        <authorList>
            <person name="Dougan E. K."/>
            <person name="Rhodes N."/>
            <person name="Thang M."/>
            <person name="Chan C."/>
        </authorList>
    </citation>
    <scope>NUCLEOTIDE SEQUENCE</scope>
</reference>
<feature type="region of interest" description="Disordered" evidence="1">
    <location>
        <begin position="158"/>
        <end position="202"/>
    </location>
</feature>
<sequence>ESRVTPRAAALARPALPGATLPAFPSFPSSLPVPGSAAGGRPEPVTTNEGFLPPRPVLSATLGVPSGNFSTTAPSKARDPGAAIRAAFARMAPSETYDYEAISRPVTPEASNAEADTAEVAEASNTEADTAEVAEATNTEADTAEVAEVATAEVAEVATEGALPDSVTITEPTNSPGPGIGPPEMTSSGSVVEEEEEPPAATEITAEGCALHVPHTEIAAEGYALHILCPLSEPTVPAEIPSEIAEVTADSGIPLEEAPESFVNHFSPFELPELAAESSPFSPFELPELAAESPPELEAAAQDAHLVNST</sequence>
<feature type="compositionally biased region" description="Low complexity" evidence="1">
    <location>
        <begin position="125"/>
        <end position="143"/>
    </location>
</feature>
<name>A0A813EF87_POLGL</name>
<accession>A0A813EF87</accession>
<keyword evidence="4" id="KW-1185">Reference proteome</keyword>
<evidence type="ECO:0000313" key="4">
    <source>
        <dbReference type="Proteomes" id="UP000654075"/>
    </source>
</evidence>
<feature type="compositionally biased region" description="Low complexity" evidence="1">
    <location>
        <begin position="285"/>
        <end position="301"/>
    </location>
</feature>
<feature type="region of interest" description="Disordered" evidence="1">
    <location>
        <begin position="103"/>
        <end position="143"/>
    </location>
</feature>
<dbReference type="EMBL" id="CAJNNV010009299">
    <property type="protein sequence ID" value="CAE8597207.1"/>
    <property type="molecule type" value="Genomic_DNA"/>
</dbReference>
<protein>
    <submittedName>
        <fullName evidence="2">Uncharacterized protein</fullName>
    </submittedName>
</protein>
<feature type="compositionally biased region" description="Polar residues" evidence="1">
    <location>
        <begin position="167"/>
        <end position="176"/>
    </location>
</feature>
<gene>
    <name evidence="2" type="ORF">PGLA1383_LOCUS15657</name>
    <name evidence="3" type="ORF">PGLA2088_LOCUS10391</name>
</gene>
<comment type="caution">
    <text evidence="2">The sequence shown here is derived from an EMBL/GenBank/DDBJ whole genome shotgun (WGS) entry which is preliminary data.</text>
</comment>
<dbReference type="Proteomes" id="UP000626109">
    <property type="component" value="Unassembled WGS sequence"/>
</dbReference>
<feature type="region of interest" description="Disordered" evidence="1">
    <location>
        <begin position="18"/>
        <end position="80"/>
    </location>
</feature>
<evidence type="ECO:0000313" key="2">
    <source>
        <dbReference type="EMBL" id="CAE8597207.1"/>
    </source>
</evidence>
<proteinExistence type="predicted"/>
<dbReference type="Proteomes" id="UP000654075">
    <property type="component" value="Unassembled WGS sequence"/>
</dbReference>
<evidence type="ECO:0000256" key="1">
    <source>
        <dbReference type="SAM" id="MobiDB-lite"/>
    </source>
</evidence>
<organism evidence="2 4">
    <name type="scientific">Polarella glacialis</name>
    <name type="common">Dinoflagellate</name>
    <dbReference type="NCBI Taxonomy" id="89957"/>
    <lineage>
        <taxon>Eukaryota</taxon>
        <taxon>Sar</taxon>
        <taxon>Alveolata</taxon>
        <taxon>Dinophyceae</taxon>
        <taxon>Suessiales</taxon>
        <taxon>Suessiaceae</taxon>
        <taxon>Polarella</taxon>
    </lineage>
</organism>
<feature type="compositionally biased region" description="Low complexity" evidence="1">
    <location>
        <begin position="18"/>
        <end position="36"/>
    </location>
</feature>